<dbReference type="SUPFAM" id="SSF54111">
    <property type="entry name" value="Urease, gamma-subunit"/>
    <property type="match status" value="1"/>
</dbReference>
<dbReference type="InterPro" id="IPR008223">
    <property type="entry name" value="Urease_gamma-beta_su"/>
</dbReference>
<evidence type="ECO:0000256" key="4">
    <source>
        <dbReference type="ARBA" id="ARBA00047778"/>
    </source>
</evidence>
<evidence type="ECO:0000256" key="2">
    <source>
        <dbReference type="ARBA" id="ARBA00022490"/>
    </source>
</evidence>
<keyword evidence="8" id="KW-1185">Reference proteome</keyword>
<gene>
    <name evidence="5" type="primary">ureAB</name>
    <name evidence="7" type="ORF">ACFOSB_14670</name>
</gene>
<dbReference type="CDD" id="cd00407">
    <property type="entry name" value="Urease_beta"/>
    <property type="match status" value="1"/>
</dbReference>
<comment type="similarity">
    <text evidence="5">In the C-terminal section; belongs to the urease beta subunit family.</text>
</comment>
<dbReference type="NCBIfam" id="TIGR00193">
    <property type="entry name" value="urease_gam"/>
    <property type="match status" value="1"/>
</dbReference>
<dbReference type="Pfam" id="PF00699">
    <property type="entry name" value="Urease_beta"/>
    <property type="match status" value="1"/>
</dbReference>
<dbReference type="InterPro" id="IPR012010">
    <property type="entry name" value="Urease_gamma"/>
</dbReference>
<evidence type="ECO:0000256" key="3">
    <source>
        <dbReference type="ARBA" id="ARBA00022801"/>
    </source>
</evidence>
<evidence type="ECO:0000256" key="5">
    <source>
        <dbReference type="HAMAP-Rule" id="MF_01955"/>
    </source>
</evidence>
<dbReference type="PIRSF" id="PIRSF001225">
    <property type="entry name" value="Urease_gammabeta"/>
    <property type="match status" value="1"/>
</dbReference>
<dbReference type="InterPro" id="IPR002026">
    <property type="entry name" value="Urease_gamma/gamma-beta_su"/>
</dbReference>
<dbReference type="HAMAP" id="MF_01955">
    <property type="entry name" value="Urease_beta_gamma"/>
    <property type="match status" value="1"/>
</dbReference>
<comment type="pathway">
    <text evidence="1 5">Nitrogen metabolism; urea degradation; CO(2) and NH(3) from urea (urease route): step 1/1.</text>
</comment>
<comment type="catalytic activity">
    <reaction evidence="4 5">
        <text>urea + 2 H2O + H(+) = hydrogencarbonate + 2 NH4(+)</text>
        <dbReference type="Rhea" id="RHEA:20557"/>
        <dbReference type="ChEBI" id="CHEBI:15377"/>
        <dbReference type="ChEBI" id="CHEBI:15378"/>
        <dbReference type="ChEBI" id="CHEBI:16199"/>
        <dbReference type="ChEBI" id="CHEBI:17544"/>
        <dbReference type="ChEBI" id="CHEBI:28938"/>
        <dbReference type="EC" id="3.5.1.5"/>
    </reaction>
</comment>
<dbReference type="EMBL" id="JBHRZG010000022">
    <property type="protein sequence ID" value="MFC3834098.1"/>
    <property type="molecule type" value="Genomic_DNA"/>
</dbReference>
<dbReference type="Gene3D" id="3.30.280.10">
    <property type="entry name" value="Urease, gamma-like subunit"/>
    <property type="match status" value="1"/>
</dbReference>
<dbReference type="NCBIfam" id="NF009671">
    <property type="entry name" value="PRK13192.1"/>
    <property type="match status" value="1"/>
</dbReference>
<dbReference type="NCBIfam" id="NF009682">
    <property type="entry name" value="PRK13203.1"/>
    <property type="match status" value="1"/>
</dbReference>
<dbReference type="Pfam" id="PF00547">
    <property type="entry name" value="Urease_gamma"/>
    <property type="match status" value="1"/>
</dbReference>
<keyword evidence="2 5" id="KW-0963">Cytoplasm</keyword>
<evidence type="ECO:0000313" key="8">
    <source>
        <dbReference type="Proteomes" id="UP001595803"/>
    </source>
</evidence>
<dbReference type="Gene3D" id="2.10.150.10">
    <property type="entry name" value="Urease, beta subunit"/>
    <property type="match status" value="1"/>
</dbReference>
<protein>
    <recommendedName>
        <fullName evidence="5">Urease subunit gamma/beta</fullName>
        <ecNumber evidence="5">3.5.1.5</ecNumber>
    </recommendedName>
    <alternativeName>
        <fullName evidence="5">Urea amidohydrolase subunit gamma/beta</fullName>
    </alternativeName>
</protein>
<proteinExistence type="inferred from homology"/>
<dbReference type="HAMAP" id="MF_00739">
    <property type="entry name" value="Urease_gamma"/>
    <property type="match status" value="1"/>
</dbReference>
<evidence type="ECO:0000313" key="7">
    <source>
        <dbReference type="EMBL" id="MFC3834098.1"/>
    </source>
</evidence>
<dbReference type="EC" id="3.5.1.5" evidence="5"/>
<dbReference type="InterPro" id="IPR002019">
    <property type="entry name" value="Urease_beta-like"/>
</dbReference>
<dbReference type="PANTHER" id="PTHR33569">
    <property type="entry name" value="UREASE"/>
    <property type="match status" value="1"/>
</dbReference>
<dbReference type="CDD" id="cd00390">
    <property type="entry name" value="Urease_gamma"/>
    <property type="match status" value="1"/>
</dbReference>
<comment type="caution">
    <text evidence="7">The sequence shown here is derived from an EMBL/GenBank/DDBJ whole genome shotgun (WGS) entry which is preliminary data.</text>
</comment>
<dbReference type="Proteomes" id="UP001595803">
    <property type="component" value="Unassembled WGS sequence"/>
</dbReference>
<dbReference type="NCBIfam" id="NF009712">
    <property type="entry name" value="PRK13241.1"/>
    <property type="match status" value="1"/>
</dbReference>
<dbReference type="InterPro" id="IPR036463">
    <property type="entry name" value="Urease_gamma_sf"/>
</dbReference>
<dbReference type="InterPro" id="IPR050069">
    <property type="entry name" value="Urease_subunit"/>
</dbReference>
<comment type="similarity">
    <text evidence="5">In the N-terminal section; belongs to the urease gamma subunit family.</text>
</comment>
<evidence type="ECO:0000256" key="6">
    <source>
        <dbReference type="SAM" id="MobiDB-lite"/>
    </source>
</evidence>
<feature type="region of interest" description="Disordered" evidence="6">
    <location>
        <begin position="208"/>
        <end position="228"/>
    </location>
</feature>
<organism evidence="7 8">
    <name type="scientific">Deinococcus rufus</name>
    <dbReference type="NCBI Taxonomy" id="2136097"/>
    <lineage>
        <taxon>Bacteria</taxon>
        <taxon>Thermotogati</taxon>
        <taxon>Deinococcota</taxon>
        <taxon>Deinococci</taxon>
        <taxon>Deinococcales</taxon>
        <taxon>Deinococcaceae</taxon>
        <taxon>Deinococcus</taxon>
    </lineage>
</organism>
<comment type="subunit">
    <text evidence="5">Heterohexamer of 3 UreC (alpha) and 3 UreAB (gamma/beta) subunits.</text>
</comment>
<name>A0ABV7Z9P8_9DEIO</name>
<feature type="region of interest" description="Urease gamma" evidence="5">
    <location>
        <begin position="1"/>
        <end position="101"/>
    </location>
</feature>
<feature type="region of interest" description="Urease beta" evidence="5">
    <location>
        <begin position="102"/>
        <end position="228"/>
    </location>
</feature>
<sequence length="228" mass="24563">MQLTERERDKLLIFAAAQVAQARRARGLKLNHPEAVALITAAVLEGIRDGRRVEDLMGWGATLLTPYDVMDGVPEMIHDIQVEGTFPDGTKLVTIHDPIRGAASTVIPGEYVLEDGEIELNAGRPVTPLTVANRADRPIQVGSHFHFFEVNAGLHFDRGAAYGQRLNIPAGTAVRFEPGDERDIELVPLGGTREVYGMNALVSGELDSAGSKDAALGRAREQGFGGSE</sequence>
<dbReference type="InterPro" id="IPR036461">
    <property type="entry name" value="Urease_betasu_sf"/>
</dbReference>
<dbReference type="NCBIfam" id="TIGR00192">
    <property type="entry name" value="urease_beta"/>
    <property type="match status" value="1"/>
</dbReference>
<evidence type="ECO:0000256" key="1">
    <source>
        <dbReference type="ARBA" id="ARBA00004897"/>
    </source>
</evidence>
<dbReference type="SUPFAM" id="SSF51278">
    <property type="entry name" value="Urease, beta-subunit"/>
    <property type="match status" value="1"/>
</dbReference>
<dbReference type="RefSeq" id="WP_380102456.1">
    <property type="nucleotide sequence ID" value="NZ_JBHRZG010000022.1"/>
</dbReference>
<reference evidence="8" key="1">
    <citation type="journal article" date="2019" name="Int. J. Syst. Evol. Microbiol.">
        <title>The Global Catalogue of Microorganisms (GCM) 10K type strain sequencing project: providing services to taxonomists for standard genome sequencing and annotation.</title>
        <authorList>
            <consortium name="The Broad Institute Genomics Platform"/>
            <consortium name="The Broad Institute Genome Sequencing Center for Infectious Disease"/>
            <person name="Wu L."/>
            <person name="Ma J."/>
        </authorList>
    </citation>
    <scope>NUCLEOTIDE SEQUENCE [LARGE SCALE GENOMIC DNA]</scope>
    <source>
        <strain evidence="8">CCTCC AB 2017081</strain>
    </source>
</reference>
<accession>A0ABV7Z9P8</accession>
<dbReference type="GO" id="GO:0009039">
    <property type="term" value="F:urease activity"/>
    <property type="evidence" value="ECO:0007669"/>
    <property type="project" value="UniProtKB-EC"/>
</dbReference>
<keyword evidence="3 5" id="KW-0378">Hydrolase</keyword>
<comment type="subcellular location">
    <subcellularLocation>
        <location evidence="5">Cytoplasm</location>
    </subcellularLocation>
</comment>
<dbReference type="PANTHER" id="PTHR33569:SF1">
    <property type="entry name" value="UREASE"/>
    <property type="match status" value="1"/>
</dbReference>
<dbReference type="HAMAP" id="MF_01954">
    <property type="entry name" value="Urease_beta"/>
    <property type="match status" value="1"/>
</dbReference>